<organism evidence="2 3">
    <name type="scientific">Gandjariella thermophila</name>
    <dbReference type="NCBI Taxonomy" id="1931992"/>
    <lineage>
        <taxon>Bacteria</taxon>
        <taxon>Bacillati</taxon>
        <taxon>Actinomycetota</taxon>
        <taxon>Actinomycetes</taxon>
        <taxon>Pseudonocardiales</taxon>
        <taxon>Pseudonocardiaceae</taxon>
        <taxon>Gandjariella</taxon>
    </lineage>
</organism>
<feature type="transmembrane region" description="Helical" evidence="1">
    <location>
        <begin position="22"/>
        <end position="48"/>
    </location>
</feature>
<dbReference type="Proteomes" id="UP000298860">
    <property type="component" value="Unassembled WGS sequence"/>
</dbReference>
<keyword evidence="1" id="KW-1133">Transmembrane helix</keyword>
<accession>A0A4D4J502</accession>
<dbReference type="RefSeq" id="WP_153816531.1">
    <property type="nucleotide sequence ID" value="NZ_BJFL01000002.1"/>
</dbReference>
<proteinExistence type="predicted"/>
<name>A0A4D4J502_9PSEU</name>
<dbReference type="AlphaFoldDB" id="A0A4D4J502"/>
<dbReference type="EMBL" id="BJFL01000002">
    <property type="protein sequence ID" value="GDY29043.1"/>
    <property type="molecule type" value="Genomic_DNA"/>
</dbReference>
<evidence type="ECO:0000313" key="2">
    <source>
        <dbReference type="EMBL" id="GDY29043.1"/>
    </source>
</evidence>
<evidence type="ECO:0000313" key="3">
    <source>
        <dbReference type="Proteomes" id="UP000298860"/>
    </source>
</evidence>
<keyword evidence="1" id="KW-0812">Transmembrane</keyword>
<sequence length="55" mass="5793">MLTTGAATNAVLLVQEFQARGFLSAIGHAIGVVVIIILLIGILIGFFIGRLTGRR</sequence>
<keyword evidence="1" id="KW-0472">Membrane</keyword>
<evidence type="ECO:0000256" key="1">
    <source>
        <dbReference type="SAM" id="Phobius"/>
    </source>
</evidence>
<reference evidence="3" key="1">
    <citation type="submission" date="2019-04" db="EMBL/GenBank/DDBJ databases">
        <title>Draft genome sequence of Pseudonocardiaceae bacterium SL3-2-4.</title>
        <authorList>
            <person name="Ningsih F."/>
            <person name="Yokota A."/>
            <person name="Sakai Y."/>
            <person name="Nanatani K."/>
            <person name="Yabe S."/>
            <person name="Oetari A."/>
            <person name="Sjamsuridzal W."/>
        </authorList>
    </citation>
    <scope>NUCLEOTIDE SEQUENCE [LARGE SCALE GENOMIC DNA]</scope>
    <source>
        <strain evidence="3">SL3-2-4</strain>
    </source>
</reference>
<protein>
    <submittedName>
        <fullName evidence="2">Uncharacterized protein</fullName>
    </submittedName>
</protein>
<gene>
    <name evidence="2" type="ORF">GTS_06760</name>
</gene>
<keyword evidence="3" id="KW-1185">Reference proteome</keyword>
<comment type="caution">
    <text evidence="2">The sequence shown here is derived from an EMBL/GenBank/DDBJ whole genome shotgun (WGS) entry which is preliminary data.</text>
</comment>